<keyword evidence="7" id="KW-1185">Reference proteome</keyword>
<dbReference type="InterPro" id="IPR036271">
    <property type="entry name" value="Tet_transcr_reg_TetR-rel_C_sf"/>
</dbReference>
<dbReference type="SUPFAM" id="SSF46689">
    <property type="entry name" value="Homeodomain-like"/>
    <property type="match status" value="1"/>
</dbReference>
<dbReference type="EMBL" id="BONC01000024">
    <property type="protein sequence ID" value="GIF57515.1"/>
    <property type="molecule type" value="Genomic_DNA"/>
</dbReference>
<keyword evidence="3" id="KW-0804">Transcription</keyword>
<evidence type="ECO:0000313" key="7">
    <source>
        <dbReference type="Proteomes" id="UP000624325"/>
    </source>
</evidence>
<evidence type="ECO:0000256" key="3">
    <source>
        <dbReference type="ARBA" id="ARBA00023163"/>
    </source>
</evidence>
<dbReference type="PANTHER" id="PTHR30055">
    <property type="entry name" value="HTH-TYPE TRANSCRIPTIONAL REGULATOR RUTR"/>
    <property type="match status" value="1"/>
</dbReference>
<dbReference type="PANTHER" id="PTHR30055:SF234">
    <property type="entry name" value="HTH-TYPE TRANSCRIPTIONAL REGULATOR BETI"/>
    <property type="match status" value="1"/>
</dbReference>
<keyword evidence="1" id="KW-0805">Transcription regulation</keyword>
<dbReference type="Proteomes" id="UP000624325">
    <property type="component" value="Unassembled WGS sequence"/>
</dbReference>
<feature type="domain" description="HTH tetR-type" evidence="5">
    <location>
        <begin position="6"/>
        <end position="65"/>
    </location>
</feature>
<dbReference type="InterPro" id="IPR050109">
    <property type="entry name" value="HTH-type_TetR-like_transc_reg"/>
</dbReference>
<dbReference type="PROSITE" id="PS50977">
    <property type="entry name" value="HTH_TETR_2"/>
    <property type="match status" value="1"/>
</dbReference>
<dbReference type="InterPro" id="IPR049445">
    <property type="entry name" value="TetR_SbtR-like_C"/>
</dbReference>
<organism evidence="6 7">
    <name type="scientific">Asanoa iriomotensis</name>
    <dbReference type="NCBI Taxonomy" id="234613"/>
    <lineage>
        <taxon>Bacteria</taxon>
        <taxon>Bacillati</taxon>
        <taxon>Actinomycetota</taxon>
        <taxon>Actinomycetes</taxon>
        <taxon>Micromonosporales</taxon>
        <taxon>Micromonosporaceae</taxon>
        <taxon>Asanoa</taxon>
    </lineage>
</organism>
<dbReference type="Gene3D" id="1.10.357.10">
    <property type="entry name" value="Tetracycline Repressor, domain 2"/>
    <property type="match status" value="1"/>
</dbReference>
<sequence>MRADAARNRARILAAAEAVFAERGAAGSTEEVASRAGVAVGTVFRHFPTKDDLLRAVMKDLLDRLHAQVDALTAADPGAALFRFFEHLVAQAAAKRAVVELLGLAVDEPLRGFTDAVAGLLAAGQRAGTVRAEVGTAETMALLTSITQGALHGGWSPDLQRRTLAIVFAGLRPTG</sequence>
<dbReference type="Pfam" id="PF00440">
    <property type="entry name" value="TetR_N"/>
    <property type="match status" value="1"/>
</dbReference>
<evidence type="ECO:0000256" key="2">
    <source>
        <dbReference type="ARBA" id="ARBA00023125"/>
    </source>
</evidence>
<evidence type="ECO:0000256" key="1">
    <source>
        <dbReference type="ARBA" id="ARBA00023015"/>
    </source>
</evidence>
<evidence type="ECO:0000313" key="6">
    <source>
        <dbReference type="EMBL" id="GIF57515.1"/>
    </source>
</evidence>
<dbReference type="InterPro" id="IPR009057">
    <property type="entry name" value="Homeodomain-like_sf"/>
</dbReference>
<comment type="caution">
    <text evidence="6">The sequence shown here is derived from an EMBL/GenBank/DDBJ whole genome shotgun (WGS) entry which is preliminary data.</text>
</comment>
<evidence type="ECO:0000256" key="4">
    <source>
        <dbReference type="PROSITE-ProRule" id="PRU00335"/>
    </source>
</evidence>
<dbReference type="SUPFAM" id="SSF48498">
    <property type="entry name" value="Tetracyclin repressor-like, C-terminal domain"/>
    <property type="match status" value="1"/>
</dbReference>
<feature type="DNA-binding region" description="H-T-H motif" evidence="4">
    <location>
        <begin position="28"/>
        <end position="47"/>
    </location>
</feature>
<keyword evidence="2 4" id="KW-0238">DNA-binding</keyword>
<evidence type="ECO:0000259" key="5">
    <source>
        <dbReference type="PROSITE" id="PS50977"/>
    </source>
</evidence>
<reference evidence="6 7" key="1">
    <citation type="submission" date="2021-01" db="EMBL/GenBank/DDBJ databases">
        <title>Whole genome shotgun sequence of Asanoa iriomotensis NBRC 100142.</title>
        <authorList>
            <person name="Komaki H."/>
            <person name="Tamura T."/>
        </authorList>
    </citation>
    <scope>NUCLEOTIDE SEQUENCE [LARGE SCALE GENOMIC DNA]</scope>
    <source>
        <strain evidence="6 7">NBRC 100142</strain>
    </source>
</reference>
<dbReference type="PRINTS" id="PR00455">
    <property type="entry name" value="HTHTETR"/>
</dbReference>
<protein>
    <submittedName>
        <fullName evidence="6">TetR family transcriptional regulator</fullName>
    </submittedName>
</protein>
<dbReference type="InterPro" id="IPR001647">
    <property type="entry name" value="HTH_TetR"/>
</dbReference>
<proteinExistence type="predicted"/>
<gene>
    <name evidence="6" type="ORF">Air01nite_36100</name>
</gene>
<accession>A0ABQ4C414</accession>
<dbReference type="Pfam" id="PF21597">
    <property type="entry name" value="TetR_C_43"/>
    <property type="match status" value="1"/>
</dbReference>
<name>A0ABQ4C414_9ACTN</name>
<dbReference type="RefSeq" id="WP_239090779.1">
    <property type="nucleotide sequence ID" value="NZ_BAAALU010000031.1"/>
</dbReference>